<dbReference type="EMBL" id="FMCW01000005">
    <property type="protein sequence ID" value="SCE76300.1"/>
    <property type="molecule type" value="Genomic_DNA"/>
</dbReference>
<proteinExistence type="predicted"/>
<evidence type="ECO:0000313" key="2">
    <source>
        <dbReference type="EMBL" id="SCE76300.1"/>
    </source>
</evidence>
<dbReference type="GeneID" id="301306310"/>
<accession>A0A0D0VQU2</accession>
<protein>
    <submittedName>
        <fullName evidence="1">Uncharacterized protein</fullName>
    </submittedName>
</protein>
<gene>
    <name evidence="2" type="ORF">GA0070558_105175</name>
    <name evidence="1" type="ORF">TK50_19860</name>
</gene>
<dbReference type="Proteomes" id="UP000032254">
    <property type="component" value="Unassembled WGS sequence"/>
</dbReference>
<evidence type="ECO:0000313" key="4">
    <source>
        <dbReference type="Proteomes" id="UP000199375"/>
    </source>
</evidence>
<name>A0A0D0VQU2_9ACTN</name>
<evidence type="ECO:0000313" key="3">
    <source>
        <dbReference type="Proteomes" id="UP000032254"/>
    </source>
</evidence>
<accession>A0A1C4UX85</accession>
<dbReference type="AlphaFoldDB" id="A0A0D0VQU2"/>
<reference evidence="1 3" key="1">
    <citation type="submission" date="2015-01" db="EMBL/GenBank/DDBJ databases">
        <title>Sequencing and annotation of Micromonospora carbonacea strain JXNU-1 genome.</title>
        <authorList>
            <person name="Long Z."/>
            <person name="Huang Y."/>
            <person name="Jiang Y."/>
        </authorList>
    </citation>
    <scope>NUCLEOTIDE SEQUENCE [LARGE SCALE GENOMIC DNA]</scope>
    <source>
        <strain evidence="1 3">JXNU-1</strain>
    </source>
</reference>
<keyword evidence="3" id="KW-1185">Reference proteome</keyword>
<organism evidence="1 3">
    <name type="scientific">Micromonospora haikouensis</name>
    <dbReference type="NCBI Taxonomy" id="686309"/>
    <lineage>
        <taxon>Bacteria</taxon>
        <taxon>Bacillati</taxon>
        <taxon>Actinomycetota</taxon>
        <taxon>Actinomycetes</taxon>
        <taxon>Micromonosporales</taxon>
        <taxon>Micromonosporaceae</taxon>
        <taxon>Micromonospora</taxon>
    </lineage>
</organism>
<dbReference type="RefSeq" id="WP_043965817.1">
    <property type="nucleotide sequence ID" value="NZ_CBDREH010000010.1"/>
</dbReference>
<sequence>MTGDVESGAARELLVVLAVAGAGLLLATAAAFSPWHPTRSARQPAGVVGLHNPDGADAKLTGAVIGVTDRSAG</sequence>
<dbReference type="Proteomes" id="UP000199375">
    <property type="component" value="Unassembled WGS sequence"/>
</dbReference>
<evidence type="ECO:0000313" key="1">
    <source>
        <dbReference type="EMBL" id="KIR63143.1"/>
    </source>
</evidence>
<dbReference type="OrthoDB" id="3399612at2"/>
<dbReference type="EMBL" id="JXSX01000002">
    <property type="protein sequence ID" value="KIR63143.1"/>
    <property type="molecule type" value="Genomic_DNA"/>
</dbReference>
<reference evidence="2 4" key="2">
    <citation type="submission" date="2016-06" db="EMBL/GenBank/DDBJ databases">
        <authorList>
            <person name="Kjaerup R.B."/>
            <person name="Dalgaard T.S."/>
            <person name="Juul-Madsen H.R."/>
        </authorList>
    </citation>
    <scope>NUCLEOTIDE SEQUENCE [LARGE SCALE GENOMIC DNA]</scope>
    <source>
        <strain evidence="2 4">DSM 45626</strain>
    </source>
</reference>
<dbReference type="PATRIC" id="fig|47853.6.peg.4155"/>